<reference evidence="1" key="1">
    <citation type="submission" date="2021-01" db="EMBL/GenBank/DDBJ databases">
        <authorList>
            <person name="Sun Q."/>
        </authorList>
    </citation>
    <scope>NUCLEOTIDE SEQUENCE</scope>
    <source>
        <strain evidence="1">YIM B02566</strain>
    </source>
</reference>
<protein>
    <submittedName>
        <fullName evidence="1">TIM barrel protein</fullName>
    </submittedName>
</protein>
<dbReference type="EMBL" id="JAENHL010000008">
    <property type="protein sequence ID" value="MBK1870776.1"/>
    <property type="molecule type" value="Genomic_DNA"/>
</dbReference>
<accession>A0ACC5RDJ7</accession>
<name>A0ACC5RDJ7_9HYPH</name>
<sequence length="256" mass="27478">MMRLSACIEMLFVKEEPDVASRMRLAAEAGFDRIEFWHWRNKDIEAIDRARRELGLAITGLLAEPVADLTDPACHDEFLAGLELSIAVARRLAAPVLIAQAGNELPGQPRAEQHQAIIVALGRAAGLLAGTGVVLALEPLNTRIDHPGYYLSSTEEGLDIVDAVGHPEIKLLYDIYHSMVMGEEPSHVLAGRIDRIAHLHIADHPGRHQPGTGGLALAEALAWIEGQGYAGAAGLEFVPKGATLPAVAETRAHLAT</sequence>
<evidence type="ECO:0000313" key="1">
    <source>
        <dbReference type="EMBL" id="MBK1870776.1"/>
    </source>
</evidence>
<proteinExistence type="predicted"/>
<organism evidence="1 2">
    <name type="scientific">Taklimakanibacter albus</name>
    <dbReference type="NCBI Taxonomy" id="2800327"/>
    <lineage>
        <taxon>Bacteria</taxon>
        <taxon>Pseudomonadati</taxon>
        <taxon>Pseudomonadota</taxon>
        <taxon>Alphaproteobacteria</taxon>
        <taxon>Hyphomicrobiales</taxon>
        <taxon>Aestuariivirgaceae</taxon>
        <taxon>Taklimakanibacter</taxon>
    </lineage>
</organism>
<keyword evidence="2" id="KW-1185">Reference proteome</keyword>
<gene>
    <name evidence="1" type="ORF">JHL16_30705</name>
</gene>
<evidence type="ECO:0000313" key="2">
    <source>
        <dbReference type="Proteomes" id="UP000616151"/>
    </source>
</evidence>
<dbReference type="Proteomes" id="UP000616151">
    <property type="component" value="Unassembled WGS sequence"/>
</dbReference>
<comment type="caution">
    <text evidence="1">The sequence shown here is derived from an EMBL/GenBank/DDBJ whole genome shotgun (WGS) entry which is preliminary data.</text>
</comment>